<dbReference type="EMBL" id="CM007901">
    <property type="protein sequence ID" value="OTG03986.1"/>
    <property type="molecule type" value="Genomic_DNA"/>
</dbReference>
<evidence type="ECO:0000256" key="1">
    <source>
        <dbReference type="SAM" id="MobiDB-lite"/>
    </source>
</evidence>
<proteinExistence type="predicted"/>
<accession>A0A251T0D8</accession>
<dbReference type="AlphaFoldDB" id="A0A251T0D8"/>
<evidence type="ECO:0000313" key="2">
    <source>
        <dbReference type="EMBL" id="KAF5776502.1"/>
    </source>
</evidence>
<reference evidence="2 4" key="1">
    <citation type="journal article" date="2017" name="Nature">
        <title>The sunflower genome provides insights into oil metabolism, flowering and Asterid evolution.</title>
        <authorList>
            <person name="Badouin H."/>
            <person name="Gouzy J."/>
            <person name="Grassa C.J."/>
            <person name="Murat F."/>
            <person name="Staton S.E."/>
            <person name="Cottret L."/>
            <person name="Lelandais-Briere C."/>
            <person name="Owens G.L."/>
            <person name="Carrere S."/>
            <person name="Mayjonade B."/>
            <person name="Legrand L."/>
            <person name="Gill N."/>
            <person name="Kane N.C."/>
            <person name="Bowers J.E."/>
            <person name="Hubner S."/>
            <person name="Bellec A."/>
            <person name="Berard A."/>
            <person name="Berges H."/>
            <person name="Blanchet N."/>
            <person name="Boniface M.C."/>
            <person name="Brunel D."/>
            <person name="Catrice O."/>
            <person name="Chaidir N."/>
            <person name="Claudel C."/>
            <person name="Donnadieu C."/>
            <person name="Faraut T."/>
            <person name="Fievet G."/>
            <person name="Helmstetter N."/>
            <person name="King M."/>
            <person name="Knapp S.J."/>
            <person name="Lai Z."/>
            <person name="Le Paslier M.C."/>
            <person name="Lippi Y."/>
            <person name="Lorenzon L."/>
            <person name="Mandel J.R."/>
            <person name="Marage G."/>
            <person name="Marchand G."/>
            <person name="Marquand E."/>
            <person name="Bret-Mestries E."/>
            <person name="Morien E."/>
            <person name="Nambeesan S."/>
            <person name="Nguyen T."/>
            <person name="Pegot-Espagnet P."/>
            <person name="Pouilly N."/>
            <person name="Raftis F."/>
            <person name="Sallet E."/>
            <person name="Schiex T."/>
            <person name="Thomas J."/>
            <person name="Vandecasteele C."/>
            <person name="Vares D."/>
            <person name="Vear F."/>
            <person name="Vautrin S."/>
            <person name="Crespi M."/>
            <person name="Mangin B."/>
            <person name="Burke J.M."/>
            <person name="Salse J."/>
            <person name="Munos S."/>
            <person name="Vincourt P."/>
            <person name="Rieseberg L.H."/>
            <person name="Langlade N.B."/>
        </authorList>
    </citation>
    <scope>NUCLEOTIDE SEQUENCE [LARGE SCALE GENOMIC DNA]</scope>
    <source>
        <strain evidence="4">cv. SF193</strain>
        <tissue evidence="2">Leaves</tissue>
    </source>
</reference>
<reference evidence="3" key="2">
    <citation type="submission" date="2017-02" db="EMBL/GenBank/DDBJ databases">
        <title>Sunflower complete genome.</title>
        <authorList>
            <person name="Langlade N."/>
            <person name="Munos S."/>
        </authorList>
    </citation>
    <scope>NUCLEOTIDE SEQUENCE [LARGE SCALE GENOMIC DNA]</scope>
    <source>
        <tissue evidence="3">Leaves</tissue>
    </source>
</reference>
<evidence type="ECO:0000313" key="4">
    <source>
        <dbReference type="Proteomes" id="UP000215914"/>
    </source>
</evidence>
<evidence type="ECO:0000313" key="3">
    <source>
        <dbReference type="EMBL" id="OTG03986.1"/>
    </source>
</evidence>
<keyword evidence="4" id="KW-1185">Reference proteome</keyword>
<feature type="region of interest" description="Disordered" evidence="1">
    <location>
        <begin position="1"/>
        <end position="21"/>
    </location>
</feature>
<dbReference type="Proteomes" id="UP000215914">
    <property type="component" value="Chromosome 12"/>
</dbReference>
<name>A0A251T0D8_HELAN</name>
<sequence>MQTLWLPPGDSTGKRGPSYPNQSHRIPTTIILLLIFSVHPNPPIPYRQPLLISQSLVSILFNLLTTLIP</sequence>
<dbReference type="EMBL" id="MNCJ02000327">
    <property type="protein sequence ID" value="KAF5776502.1"/>
    <property type="molecule type" value="Genomic_DNA"/>
</dbReference>
<reference evidence="2" key="3">
    <citation type="submission" date="2020-06" db="EMBL/GenBank/DDBJ databases">
        <title>Helianthus annuus Genome sequencing and assembly Release 2.</title>
        <authorList>
            <person name="Gouzy J."/>
            <person name="Langlade N."/>
            <person name="Munos S."/>
        </authorList>
    </citation>
    <scope>NUCLEOTIDE SEQUENCE</scope>
    <source>
        <tissue evidence="2">Leaves</tissue>
    </source>
</reference>
<dbReference type="Gramene" id="mRNA:HanXRQr2_Chr12g0524961">
    <property type="protein sequence ID" value="CDS:HanXRQr2_Chr12g0524961.1"/>
    <property type="gene ID" value="HanXRQr2_Chr12g0524961"/>
</dbReference>
<gene>
    <name evidence="3" type="ORF">HannXRQ_Chr12g0357341</name>
    <name evidence="2" type="ORF">HanXRQr2_Chr12g0524961</name>
</gene>
<organism evidence="3 4">
    <name type="scientific">Helianthus annuus</name>
    <name type="common">Common sunflower</name>
    <dbReference type="NCBI Taxonomy" id="4232"/>
    <lineage>
        <taxon>Eukaryota</taxon>
        <taxon>Viridiplantae</taxon>
        <taxon>Streptophyta</taxon>
        <taxon>Embryophyta</taxon>
        <taxon>Tracheophyta</taxon>
        <taxon>Spermatophyta</taxon>
        <taxon>Magnoliopsida</taxon>
        <taxon>eudicotyledons</taxon>
        <taxon>Gunneridae</taxon>
        <taxon>Pentapetalae</taxon>
        <taxon>asterids</taxon>
        <taxon>campanulids</taxon>
        <taxon>Asterales</taxon>
        <taxon>Asteraceae</taxon>
        <taxon>Asteroideae</taxon>
        <taxon>Heliantheae alliance</taxon>
        <taxon>Heliantheae</taxon>
        <taxon>Helianthus</taxon>
    </lineage>
</organism>
<dbReference type="InParanoid" id="A0A251T0D8"/>
<protein>
    <submittedName>
        <fullName evidence="3">Uncharacterized protein</fullName>
    </submittedName>
</protein>